<organism>
    <name type="scientific">Pediculus humanus subsp. corporis</name>
    <name type="common">Body louse</name>
    <dbReference type="NCBI Taxonomy" id="121224"/>
    <lineage>
        <taxon>Eukaryota</taxon>
        <taxon>Metazoa</taxon>
        <taxon>Ecdysozoa</taxon>
        <taxon>Arthropoda</taxon>
        <taxon>Hexapoda</taxon>
        <taxon>Insecta</taxon>
        <taxon>Pterygota</taxon>
        <taxon>Neoptera</taxon>
        <taxon>Paraneoptera</taxon>
        <taxon>Psocodea</taxon>
        <taxon>Troctomorpha</taxon>
        <taxon>Phthiraptera</taxon>
        <taxon>Anoplura</taxon>
        <taxon>Pediculidae</taxon>
        <taxon>Pediculus</taxon>
    </lineage>
</organism>
<dbReference type="HOGENOM" id="CLU_1857672_0_0_1"/>
<dbReference type="CTD" id="8239555"/>
<reference evidence="1" key="1">
    <citation type="submission" date="2007-04" db="EMBL/GenBank/DDBJ databases">
        <title>Annotation of Pediculus humanus corporis strain USDA.</title>
        <authorList>
            <person name="Kirkness E."/>
            <person name="Hannick L."/>
            <person name="Hass B."/>
            <person name="Bruggner R."/>
            <person name="Lawson D."/>
            <person name="Bidwell S."/>
            <person name="Joardar V."/>
            <person name="Caler E."/>
            <person name="Walenz B."/>
            <person name="Inman J."/>
            <person name="Schobel S."/>
            <person name="Galinsky K."/>
            <person name="Amedeo P."/>
            <person name="Strausberg R."/>
        </authorList>
    </citation>
    <scope>NUCLEOTIDE SEQUENCE</scope>
    <source>
        <strain evidence="1">USDA</strain>
    </source>
</reference>
<dbReference type="VEuPathDB" id="VectorBase:PHUM577320"/>
<dbReference type="KEGG" id="phu:Phum_PHUM577320"/>
<dbReference type="EMBL" id="DS235870">
    <property type="protein sequence ID" value="EEB19480.1"/>
    <property type="molecule type" value="Genomic_DNA"/>
</dbReference>
<proteinExistence type="predicted"/>
<dbReference type="EnsemblMetazoa" id="PHUM577320-RA">
    <property type="protein sequence ID" value="PHUM577320-PA"/>
    <property type="gene ID" value="PHUM577320"/>
</dbReference>
<name>E0W1H4_PEDHC</name>
<evidence type="ECO:0000313" key="2">
    <source>
        <dbReference type="EnsemblMetazoa" id="PHUM577320-PA"/>
    </source>
</evidence>
<dbReference type="GeneID" id="8239555"/>
<dbReference type="EMBL" id="AAZO01007021">
    <property type="status" value="NOT_ANNOTATED_CDS"/>
    <property type="molecule type" value="Genomic_DNA"/>
</dbReference>
<evidence type="ECO:0000313" key="1">
    <source>
        <dbReference type="EMBL" id="EEB19480.1"/>
    </source>
</evidence>
<gene>
    <name evidence="2" type="primary">8239555</name>
    <name evidence="1" type="ORF">Phum_PHUM577320</name>
</gene>
<keyword evidence="3" id="KW-1185">Reference proteome</keyword>
<accession>E0W1H4</accession>
<reference evidence="1" key="2">
    <citation type="submission" date="2007-04" db="EMBL/GenBank/DDBJ databases">
        <title>The genome of the human body louse.</title>
        <authorList>
            <consortium name="The Human Body Louse Genome Consortium"/>
            <person name="Kirkness E."/>
            <person name="Walenz B."/>
            <person name="Hass B."/>
            <person name="Bruggner R."/>
            <person name="Strausberg R."/>
        </authorList>
    </citation>
    <scope>NUCLEOTIDE SEQUENCE</scope>
    <source>
        <strain evidence="1">USDA</strain>
    </source>
</reference>
<dbReference type="RefSeq" id="XP_002432218.1">
    <property type="nucleotide sequence ID" value="XM_002432173.1"/>
</dbReference>
<protein>
    <submittedName>
        <fullName evidence="1 2">Uncharacterized protein</fullName>
    </submittedName>
</protein>
<dbReference type="AlphaFoldDB" id="E0W1H4"/>
<evidence type="ECO:0000313" key="3">
    <source>
        <dbReference type="Proteomes" id="UP000009046"/>
    </source>
</evidence>
<dbReference type="InParanoid" id="E0W1H4"/>
<reference evidence="2" key="3">
    <citation type="submission" date="2020-05" db="UniProtKB">
        <authorList>
            <consortium name="EnsemblMetazoa"/>
        </authorList>
    </citation>
    <scope>IDENTIFICATION</scope>
    <source>
        <strain evidence="2">USDA</strain>
    </source>
</reference>
<dbReference type="Proteomes" id="UP000009046">
    <property type="component" value="Unassembled WGS sequence"/>
</dbReference>
<sequence>MRDCISDRTVKELLERLCLAEGWLLKYLLGDGFVVRAAAANVKVFAKKNSLQPEKYFGDLYLIQNINNGHVSFKLYCPKTNQFVWSLDRVYDWNGYVDLKCNTHIFHIVQKSNHNLFFIIFTPPKRICKKFHIKLMLL</sequence>